<evidence type="ECO:0000259" key="4">
    <source>
        <dbReference type="Pfam" id="PF08797"/>
    </source>
</evidence>
<protein>
    <recommendedName>
        <fullName evidence="4">HIRAN domain-containing protein</fullName>
    </recommendedName>
</protein>
<keyword evidence="1" id="KW-0479">Metal-binding</keyword>
<gene>
    <name evidence="5" type="ORF">A6302_02571</name>
</gene>
<evidence type="ECO:0000256" key="1">
    <source>
        <dbReference type="ARBA" id="ARBA00022723"/>
    </source>
</evidence>
<dbReference type="Pfam" id="PF08797">
    <property type="entry name" value="HIRAN"/>
    <property type="match status" value="1"/>
</dbReference>
<dbReference type="GO" id="GO:0003676">
    <property type="term" value="F:nucleic acid binding"/>
    <property type="evidence" value="ECO:0007669"/>
    <property type="project" value="InterPro"/>
</dbReference>
<dbReference type="InterPro" id="IPR014905">
    <property type="entry name" value="HIRAN"/>
</dbReference>
<dbReference type="GO" id="GO:0008270">
    <property type="term" value="F:zinc ion binding"/>
    <property type="evidence" value="ECO:0007669"/>
    <property type="project" value="InterPro"/>
</dbReference>
<feature type="chain" id="PRO_5009128878" description="HIRAN domain-containing protein" evidence="3">
    <location>
        <begin position="24"/>
        <end position="132"/>
    </location>
</feature>
<evidence type="ECO:0000256" key="3">
    <source>
        <dbReference type="SAM" id="SignalP"/>
    </source>
</evidence>
<keyword evidence="2" id="KW-0378">Hydrolase</keyword>
<dbReference type="GO" id="GO:0016818">
    <property type="term" value="F:hydrolase activity, acting on acid anhydrides, in phosphorus-containing anhydrides"/>
    <property type="evidence" value="ECO:0007669"/>
    <property type="project" value="InterPro"/>
</dbReference>
<dbReference type="AlphaFoldDB" id="A0A1E3H1C0"/>
<feature type="domain" description="HIRAN" evidence="4">
    <location>
        <begin position="52"/>
        <end position="123"/>
    </location>
</feature>
<sequence>MDRRLFLAALGGGLASGTGVAGAAAPSQSIGRPIESYVTNVADMNGGLPPPSAGTPLRLRRAANRVYDPRSVLIETADGRPLGYLPTAHGRVIEPLLGAGFVVAGRVEASRPGPRPSVRISITVTGDNRAHG</sequence>
<comment type="caution">
    <text evidence="5">The sequence shown here is derived from an EMBL/GenBank/DDBJ whole genome shotgun (WGS) entry which is preliminary data.</text>
</comment>
<reference evidence="5 6" key="1">
    <citation type="submission" date="2016-07" db="EMBL/GenBank/DDBJ databases">
        <title>Draft Genome Sequence of Methylobrevis pamukkalensis PK2.</title>
        <authorList>
            <person name="Vasilenko O.V."/>
            <person name="Doronina N.V."/>
            <person name="Shmareva M.N."/>
            <person name="Tarlachkov S.V."/>
            <person name="Mustakhimov I."/>
            <person name="Trotsenko Y.A."/>
        </authorList>
    </citation>
    <scope>NUCLEOTIDE SEQUENCE [LARGE SCALE GENOMIC DNA]</scope>
    <source>
        <strain evidence="5 6">PK2</strain>
    </source>
</reference>
<accession>A0A1E3H1C0</accession>
<dbReference type="EMBL" id="MCRJ01000062">
    <property type="protein sequence ID" value="ODN70092.1"/>
    <property type="molecule type" value="Genomic_DNA"/>
</dbReference>
<proteinExistence type="predicted"/>
<dbReference type="OrthoDB" id="8456878at2"/>
<evidence type="ECO:0000256" key="2">
    <source>
        <dbReference type="ARBA" id="ARBA00022801"/>
    </source>
</evidence>
<organism evidence="5 6">
    <name type="scientific">Methylobrevis pamukkalensis</name>
    <dbReference type="NCBI Taxonomy" id="1439726"/>
    <lineage>
        <taxon>Bacteria</taxon>
        <taxon>Pseudomonadati</taxon>
        <taxon>Pseudomonadota</taxon>
        <taxon>Alphaproteobacteria</taxon>
        <taxon>Hyphomicrobiales</taxon>
        <taxon>Pleomorphomonadaceae</taxon>
        <taxon>Methylobrevis</taxon>
    </lineage>
</organism>
<name>A0A1E3H1C0_9HYPH</name>
<dbReference type="Proteomes" id="UP000094622">
    <property type="component" value="Unassembled WGS sequence"/>
</dbReference>
<dbReference type="RefSeq" id="WP_069307152.1">
    <property type="nucleotide sequence ID" value="NZ_MCRJ01000062.1"/>
</dbReference>
<evidence type="ECO:0000313" key="5">
    <source>
        <dbReference type="EMBL" id="ODN70092.1"/>
    </source>
</evidence>
<keyword evidence="6" id="KW-1185">Reference proteome</keyword>
<evidence type="ECO:0000313" key="6">
    <source>
        <dbReference type="Proteomes" id="UP000094622"/>
    </source>
</evidence>
<feature type="signal peptide" evidence="3">
    <location>
        <begin position="1"/>
        <end position="23"/>
    </location>
</feature>
<keyword evidence="3" id="KW-0732">Signal</keyword>
<dbReference type="Gene3D" id="3.30.70.2330">
    <property type="match status" value="1"/>
</dbReference>